<evidence type="ECO:0008006" key="4">
    <source>
        <dbReference type="Google" id="ProtNLM"/>
    </source>
</evidence>
<proteinExistence type="predicted"/>
<feature type="transmembrane region" description="Helical" evidence="1">
    <location>
        <begin position="20"/>
        <end position="45"/>
    </location>
</feature>
<keyword evidence="1" id="KW-0472">Membrane</keyword>
<sequence length="125" mass="13843">MPQLPPGLRNNVLSLRYLLLGFLLSWLPLPASGLAAIPLALSLFYGIRYLRDVRRAGVAGAFGPNLVGLVLTALLLVMTAAPLVHYERTKSYQECLWGANTNQARESCESSYSQNPNEVEKFFFN</sequence>
<dbReference type="AlphaFoldDB" id="A0A075JHE8"/>
<dbReference type="KEGG" id="dni:HX89_10820"/>
<dbReference type="Proteomes" id="UP000027986">
    <property type="component" value="Chromosome"/>
</dbReference>
<dbReference type="eggNOG" id="ENOG50331E3">
    <property type="taxonomic scope" value="Bacteria"/>
</dbReference>
<gene>
    <name evidence="2" type="ORF">HX89_10820</name>
</gene>
<evidence type="ECO:0000313" key="2">
    <source>
        <dbReference type="EMBL" id="AIF41349.1"/>
    </source>
</evidence>
<accession>A0A075JHE8</accession>
<protein>
    <recommendedName>
        <fullName evidence="4">DUF4190 domain-containing protein</fullName>
    </recommendedName>
</protein>
<dbReference type="EMBL" id="CP008889">
    <property type="protein sequence ID" value="AIF41349.1"/>
    <property type="molecule type" value="Genomic_DNA"/>
</dbReference>
<feature type="transmembrane region" description="Helical" evidence="1">
    <location>
        <begin position="66"/>
        <end position="86"/>
    </location>
</feature>
<organism evidence="2 3">
    <name type="scientific">Dermacoccus nishinomiyaensis</name>
    <dbReference type="NCBI Taxonomy" id="1274"/>
    <lineage>
        <taxon>Bacteria</taxon>
        <taxon>Bacillati</taxon>
        <taxon>Actinomycetota</taxon>
        <taxon>Actinomycetes</taxon>
        <taxon>Micrococcales</taxon>
        <taxon>Dermacoccaceae</taxon>
        <taxon>Dermacoccus</taxon>
    </lineage>
</organism>
<keyword evidence="1" id="KW-0812">Transmembrane</keyword>
<dbReference type="HOGENOM" id="CLU_1988994_0_0_11"/>
<name>A0A075JHE8_9MICO</name>
<evidence type="ECO:0000256" key="1">
    <source>
        <dbReference type="SAM" id="Phobius"/>
    </source>
</evidence>
<evidence type="ECO:0000313" key="3">
    <source>
        <dbReference type="Proteomes" id="UP000027986"/>
    </source>
</evidence>
<reference evidence="2 3" key="1">
    <citation type="submission" date="2014-07" db="EMBL/GenBank/DDBJ databases">
        <title>Genome Sequencing of Dermacoccus nishinomiyaensis.</title>
        <authorList>
            <person name="Hong K.W."/>
            <person name="Chan K.G."/>
        </authorList>
    </citation>
    <scope>NUCLEOTIDE SEQUENCE [LARGE SCALE GENOMIC DNA]</scope>
    <source>
        <strain evidence="2 3">M25</strain>
    </source>
</reference>
<keyword evidence="1" id="KW-1133">Transmembrane helix</keyword>
<keyword evidence="3" id="KW-1185">Reference proteome</keyword>